<name>A0A1A9ZCG3_GLOPL</name>
<sequence>MESNNDVKFILEVTVQMACNHLYNLERLDVINVMHPTLCTQQTNFDFCYSIIAAAGTTIIIMITTTTKTNG</sequence>
<dbReference type="Proteomes" id="UP000092445">
    <property type="component" value="Unassembled WGS sequence"/>
</dbReference>
<reference evidence="2" key="1">
    <citation type="submission" date="2014-03" db="EMBL/GenBank/DDBJ databases">
        <authorList>
            <person name="Aksoy S."/>
            <person name="Warren W."/>
            <person name="Wilson R.K."/>
        </authorList>
    </citation>
    <scope>NUCLEOTIDE SEQUENCE [LARGE SCALE GENOMIC DNA]</scope>
    <source>
        <strain evidence="2">IAEA</strain>
    </source>
</reference>
<reference evidence="1" key="2">
    <citation type="submission" date="2020-05" db="UniProtKB">
        <authorList>
            <consortium name="EnsemblMetazoa"/>
        </authorList>
    </citation>
    <scope>IDENTIFICATION</scope>
    <source>
        <strain evidence="1">IAEA</strain>
    </source>
</reference>
<protein>
    <submittedName>
        <fullName evidence="1">Uncharacterized protein</fullName>
    </submittedName>
</protein>
<keyword evidence="2" id="KW-1185">Reference proteome</keyword>
<dbReference type="EnsemblMetazoa" id="GPAI010480-RA">
    <property type="protein sequence ID" value="GPAI010480-PA"/>
    <property type="gene ID" value="GPAI010480"/>
</dbReference>
<dbReference type="VEuPathDB" id="VectorBase:GPAI010480"/>
<accession>A0A1A9ZCG3</accession>
<evidence type="ECO:0000313" key="1">
    <source>
        <dbReference type="EnsemblMetazoa" id="GPAI010480-PA"/>
    </source>
</evidence>
<proteinExistence type="predicted"/>
<organism evidence="1 2">
    <name type="scientific">Glossina pallidipes</name>
    <name type="common">Tsetse fly</name>
    <dbReference type="NCBI Taxonomy" id="7398"/>
    <lineage>
        <taxon>Eukaryota</taxon>
        <taxon>Metazoa</taxon>
        <taxon>Ecdysozoa</taxon>
        <taxon>Arthropoda</taxon>
        <taxon>Hexapoda</taxon>
        <taxon>Insecta</taxon>
        <taxon>Pterygota</taxon>
        <taxon>Neoptera</taxon>
        <taxon>Endopterygota</taxon>
        <taxon>Diptera</taxon>
        <taxon>Brachycera</taxon>
        <taxon>Muscomorpha</taxon>
        <taxon>Hippoboscoidea</taxon>
        <taxon>Glossinidae</taxon>
        <taxon>Glossina</taxon>
    </lineage>
</organism>
<dbReference type="AlphaFoldDB" id="A0A1A9ZCG3"/>
<evidence type="ECO:0000313" key="2">
    <source>
        <dbReference type="Proteomes" id="UP000092445"/>
    </source>
</evidence>